<dbReference type="EMBL" id="PUBV01000005">
    <property type="protein sequence ID" value="PWB08655.1"/>
    <property type="molecule type" value="Genomic_DNA"/>
</dbReference>
<dbReference type="AlphaFoldDB" id="A0A2V1IXF3"/>
<evidence type="ECO:0000313" key="1">
    <source>
        <dbReference type="EMBL" id="PWB08655.1"/>
    </source>
</evidence>
<comment type="caution">
    <text evidence="1">The sequence shown here is derived from an EMBL/GenBank/DDBJ whole genome shotgun (WGS) entry which is preliminary data.</text>
</comment>
<organism evidence="1 2">
    <name type="scientific">Paramuribaculum intestinale</name>
    <dbReference type="NCBI Taxonomy" id="2094151"/>
    <lineage>
        <taxon>Bacteria</taxon>
        <taxon>Pseudomonadati</taxon>
        <taxon>Bacteroidota</taxon>
        <taxon>Bacteroidia</taxon>
        <taxon>Bacteroidales</taxon>
        <taxon>Muribaculaceae</taxon>
        <taxon>Paramuribaculum</taxon>
    </lineage>
</organism>
<reference evidence="2" key="1">
    <citation type="submission" date="2018-02" db="EMBL/GenBank/DDBJ databases">
        <authorList>
            <person name="Clavel T."/>
            <person name="Strowig T."/>
        </authorList>
    </citation>
    <scope>NUCLEOTIDE SEQUENCE [LARGE SCALE GENOMIC DNA]</scope>
    <source>
        <strain evidence="2">DSM 100764</strain>
    </source>
</reference>
<proteinExistence type="predicted"/>
<name>A0A2V1IXF3_9BACT</name>
<keyword evidence="2" id="KW-1185">Reference proteome</keyword>
<dbReference type="Pfam" id="PF17145">
    <property type="entry name" value="DUF5119"/>
    <property type="match status" value="1"/>
</dbReference>
<accession>A0A2V1IXF3</accession>
<sequence length="364" mass="41307">MAMSIPKKTWKSRQQQTLYGIMTLRSHHISLTKSRRMIRRLTALSVVLILSVACEHKPFCWHHPHDGMLRVEFAWWDAPEAEYTVRSMAFYAYPKEGGKARRFDFAGSKGGTISLPVGDYHFLCLNSDTETYTFSGEESHKTFTIHTRDSYILAGMDIRADGGGDFSEDDDIKRAEGTYDEGVKESSQEGIYGHTLEDYNIHGQVGVTQVVTMYPKPVVIHYHVIIENIGCLETVLKVSGTLSGLPSKVRVHHMEVPGQGDDNNIVPFSMVPTDDNVLEGHFYAFPHCPTDPETWSKHKLCCYVINEQEERRFFEWDVTSQVDEQDGETYVKIVVRDMDVCGMNDLGPVVDPWIPTPPIIIPMQ</sequence>
<evidence type="ECO:0000313" key="2">
    <source>
        <dbReference type="Proteomes" id="UP000244925"/>
    </source>
</evidence>
<dbReference type="InterPro" id="IPR033410">
    <property type="entry name" value="DUF5119"/>
</dbReference>
<gene>
    <name evidence="1" type="ORF">C5O25_03780</name>
</gene>
<dbReference type="Proteomes" id="UP000244925">
    <property type="component" value="Unassembled WGS sequence"/>
</dbReference>
<protein>
    <submittedName>
        <fullName evidence="1">DUF5119 domain-containing protein</fullName>
    </submittedName>
</protein>